<evidence type="ECO:0000313" key="2">
    <source>
        <dbReference type="Proteomes" id="UP000032142"/>
    </source>
</evidence>
<dbReference type="AlphaFoldDB" id="A0A0B0P9E9"/>
<name>A0A0B0P9E9_GOSAR</name>
<dbReference type="EMBL" id="KN418823">
    <property type="protein sequence ID" value="KHG21532.1"/>
    <property type="molecule type" value="Genomic_DNA"/>
</dbReference>
<keyword evidence="2" id="KW-1185">Reference proteome</keyword>
<evidence type="ECO:0000313" key="1">
    <source>
        <dbReference type="EMBL" id="KHG21532.1"/>
    </source>
</evidence>
<gene>
    <name evidence="1" type="ORF">F383_27967</name>
</gene>
<reference evidence="2" key="1">
    <citation type="submission" date="2014-09" db="EMBL/GenBank/DDBJ databases">
        <authorList>
            <person name="Mudge J."/>
            <person name="Ramaraj T."/>
            <person name="Lindquist I.E."/>
            <person name="Bharti A.K."/>
            <person name="Sundararajan A."/>
            <person name="Cameron C.T."/>
            <person name="Woodward J.E."/>
            <person name="May G.D."/>
            <person name="Brubaker C."/>
            <person name="Broadhvest J."/>
            <person name="Wilkins T.A."/>
        </authorList>
    </citation>
    <scope>NUCLEOTIDE SEQUENCE</scope>
    <source>
        <strain evidence="2">cv. AKA8401</strain>
    </source>
</reference>
<accession>A0A0B0P9E9</accession>
<protein>
    <submittedName>
        <fullName evidence="1">Uncharacterized protein</fullName>
    </submittedName>
</protein>
<dbReference type="Proteomes" id="UP000032142">
    <property type="component" value="Unassembled WGS sequence"/>
</dbReference>
<organism evidence="1 2">
    <name type="scientific">Gossypium arboreum</name>
    <name type="common">Tree cotton</name>
    <name type="synonym">Gossypium nanking</name>
    <dbReference type="NCBI Taxonomy" id="29729"/>
    <lineage>
        <taxon>Eukaryota</taxon>
        <taxon>Viridiplantae</taxon>
        <taxon>Streptophyta</taxon>
        <taxon>Embryophyta</taxon>
        <taxon>Tracheophyta</taxon>
        <taxon>Spermatophyta</taxon>
        <taxon>Magnoliopsida</taxon>
        <taxon>eudicotyledons</taxon>
        <taxon>Gunneridae</taxon>
        <taxon>Pentapetalae</taxon>
        <taxon>rosids</taxon>
        <taxon>malvids</taxon>
        <taxon>Malvales</taxon>
        <taxon>Malvaceae</taxon>
        <taxon>Malvoideae</taxon>
        <taxon>Gossypium</taxon>
    </lineage>
</organism>
<proteinExistence type="predicted"/>
<sequence>MPGLPVQAKSHLWQTSLMSSDLNYQSKLNSDPNRITRLD</sequence>